<feature type="transmembrane region" description="Helical" evidence="1">
    <location>
        <begin position="261"/>
        <end position="280"/>
    </location>
</feature>
<name>A0ABV3FN42_9NOCA</name>
<feature type="transmembrane region" description="Helical" evidence="1">
    <location>
        <begin position="286"/>
        <end position="305"/>
    </location>
</feature>
<gene>
    <name evidence="2" type="ORF">AB0I48_04460</name>
</gene>
<feature type="transmembrane region" description="Helical" evidence="1">
    <location>
        <begin position="222"/>
        <end position="240"/>
    </location>
</feature>
<comment type="caution">
    <text evidence="2">The sequence shown here is derived from an EMBL/GenBank/DDBJ whole genome shotgun (WGS) entry which is preliminary data.</text>
</comment>
<proteinExistence type="predicted"/>
<feature type="transmembrane region" description="Helical" evidence="1">
    <location>
        <begin position="167"/>
        <end position="188"/>
    </location>
</feature>
<evidence type="ECO:0000313" key="3">
    <source>
        <dbReference type="Proteomes" id="UP001551695"/>
    </source>
</evidence>
<keyword evidence="1" id="KW-1133">Transmembrane helix</keyword>
<reference evidence="2 3" key="1">
    <citation type="submission" date="2024-06" db="EMBL/GenBank/DDBJ databases">
        <title>The Natural Products Discovery Center: Release of the First 8490 Sequenced Strains for Exploring Actinobacteria Biosynthetic Diversity.</title>
        <authorList>
            <person name="Kalkreuter E."/>
            <person name="Kautsar S.A."/>
            <person name="Yang D."/>
            <person name="Bader C.D."/>
            <person name="Teijaro C.N."/>
            <person name="Fluegel L."/>
            <person name="Davis C.M."/>
            <person name="Simpson J.R."/>
            <person name="Lauterbach L."/>
            <person name="Steele A.D."/>
            <person name="Gui C."/>
            <person name="Meng S."/>
            <person name="Li G."/>
            <person name="Viehrig K."/>
            <person name="Ye F."/>
            <person name="Su P."/>
            <person name="Kiefer A.F."/>
            <person name="Nichols A."/>
            <person name="Cepeda A.J."/>
            <person name="Yan W."/>
            <person name="Fan B."/>
            <person name="Jiang Y."/>
            <person name="Adhikari A."/>
            <person name="Zheng C.-J."/>
            <person name="Schuster L."/>
            <person name="Cowan T.M."/>
            <person name="Smanski M.J."/>
            <person name="Chevrette M.G."/>
            <person name="De Carvalho L.P.S."/>
            <person name="Shen B."/>
        </authorList>
    </citation>
    <scope>NUCLEOTIDE SEQUENCE [LARGE SCALE GENOMIC DNA]</scope>
    <source>
        <strain evidence="2 3">NPDC050403</strain>
    </source>
</reference>
<dbReference type="PANTHER" id="PTHR35337:SF1">
    <property type="entry name" value="SLR1478 PROTEIN"/>
    <property type="match status" value="1"/>
</dbReference>
<accession>A0ABV3FN42</accession>
<dbReference type="RefSeq" id="WP_357780221.1">
    <property type="nucleotide sequence ID" value="NZ_JBFAKC010000002.1"/>
</dbReference>
<dbReference type="EMBL" id="JBFAKC010000002">
    <property type="protein sequence ID" value="MEV0706795.1"/>
    <property type="molecule type" value="Genomic_DNA"/>
</dbReference>
<dbReference type="InterPro" id="IPR002798">
    <property type="entry name" value="SpoIIM-like"/>
</dbReference>
<keyword evidence="1" id="KW-0812">Transmembrane</keyword>
<keyword evidence="1" id="KW-0472">Membrane</keyword>
<organism evidence="2 3">
    <name type="scientific">Nocardia aurea</name>
    <dbReference type="NCBI Taxonomy" id="2144174"/>
    <lineage>
        <taxon>Bacteria</taxon>
        <taxon>Bacillati</taxon>
        <taxon>Actinomycetota</taxon>
        <taxon>Actinomycetes</taxon>
        <taxon>Mycobacteriales</taxon>
        <taxon>Nocardiaceae</taxon>
        <taxon>Nocardia</taxon>
    </lineage>
</organism>
<dbReference type="Pfam" id="PF01944">
    <property type="entry name" value="SpoIIM"/>
    <property type="match status" value="1"/>
</dbReference>
<evidence type="ECO:0000313" key="2">
    <source>
        <dbReference type="EMBL" id="MEV0706795.1"/>
    </source>
</evidence>
<sequence length="362" mass="38870">MDVDAYSLAHRRSWERLDHLAKQRKLSGQEADELIVLYRRTSQQLARLQSHSPDPQLIAGLSAVLTRARGRVLGTGTGVWAEIGHFLTHSFPVALYRSWRWWAATAALFVAVSTWLAIWIQGSGNARELFGIPTDNDDLTAPGGQFETYYTEHPNDAFAAQVWTNNAWVAAIALFTGVLILPVLYLLFMNALNVGITAALMAEAGRLDSFFGFILPHGTLELTAVFVAGGAGIKLGWTLIDPGRLSRLEAVARQGRATATIALGLVGVLFVSGLLEGFVTPSGLPVAVRIAIGFTAEALFLYYVFGVGGAAAREEDGDLADLASFDSGALYVNAIDSGTSHVRHGKSRETAAVASQTTPSTR</sequence>
<protein>
    <submittedName>
        <fullName evidence="2">Stage II sporulation protein M</fullName>
    </submittedName>
</protein>
<keyword evidence="3" id="KW-1185">Reference proteome</keyword>
<dbReference type="Proteomes" id="UP001551695">
    <property type="component" value="Unassembled WGS sequence"/>
</dbReference>
<dbReference type="PANTHER" id="PTHR35337">
    <property type="entry name" value="SLR1478 PROTEIN"/>
    <property type="match status" value="1"/>
</dbReference>
<evidence type="ECO:0000256" key="1">
    <source>
        <dbReference type="SAM" id="Phobius"/>
    </source>
</evidence>
<feature type="transmembrane region" description="Helical" evidence="1">
    <location>
        <begin position="101"/>
        <end position="120"/>
    </location>
</feature>